<keyword evidence="16" id="KW-1185">Reference proteome</keyword>
<comment type="similarity">
    <text evidence="11">Belongs to the creA/MIG C2H2-type zinc-finger protein family.</text>
</comment>
<dbReference type="GO" id="GO:0000433">
    <property type="term" value="P:carbon catabolite repression of transcription from RNA polymerase II promoter by glucose"/>
    <property type="evidence" value="ECO:0007669"/>
    <property type="project" value="TreeGrafter"/>
</dbReference>
<reference evidence="15 16" key="1">
    <citation type="journal article" date="2020" name="ISME J.">
        <title>Uncovering the hidden diversity of litter-decomposition mechanisms in mushroom-forming fungi.</title>
        <authorList>
            <person name="Floudas D."/>
            <person name="Bentzer J."/>
            <person name="Ahren D."/>
            <person name="Johansson T."/>
            <person name="Persson P."/>
            <person name="Tunlid A."/>
        </authorList>
    </citation>
    <scope>NUCLEOTIDE SEQUENCE [LARGE SCALE GENOMIC DNA]</scope>
    <source>
        <strain evidence="15 16">CBS 146.42</strain>
    </source>
</reference>
<organism evidence="15 16">
    <name type="scientific">Leucocoprinus leucothites</name>
    <dbReference type="NCBI Taxonomy" id="201217"/>
    <lineage>
        <taxon>Eukaryota</taxon>
        <taxon>Fungi</taxon>
        <taxon>Dikarya</taxon>
        <taxon>Basidiomycota</taxon>
        <taxon>Agaricomycotina</taxon>
        <taxon>Agaricomycetes</taxon>
        <taxon>Agaricomycetidae</taxon>
        <taxon>Agaricales</taxon>
        <taxon>Agaricineae</taxon>
        <taxon>Agaricaceae</taxon>
        <taxon>Leucocoprinus</taxon>
    </lineage>
</organism>
<evidence type="ECO:0000259" key="14">
    <source>
        <dbReference type="PROSITE" id="PS50157"/>
    </source>
</evidence>
<dbReference type="InterPro" id="IPR036236">
    <property type="entry name" value="Znf_C2H2_sf"/>
</dbReference>
<dbReference type="InterPro" id="IPR051007">
    <property type="entry name" value="creA/MIG_C2H2-ZnF"/>
</dbReference>
<dbReference type="AlphaFoldDB" id="A0A8H5G9X5"/>
<proteinExistence type="inferred from homology"/>
<keyword evidence="9" id="KW-0804">Transcription</keyword>
<dbReference type="GO" id="GO:0000981">
    <property type="term" value="F:DNA-binding transcription factor activity, RNA polymerase II-specific"/>
    <property type="evidence" value="ECO:0007669"/>
    <property type="project" value="UniProtKB-ARBA"/>
</dbReference>
<keyword evidence="8" id="KW-0238">DNA-binding</keyword>
<feature type="region of interest" description="Disordered" evidence="13">
    <location>
        <begin position="398"/>
        <end position="540"/>
    </location>
</feature>
<evidence type="ECO:0000256" key="1">
    <source>
        <dbReference type="ARBA" id="ARBA00004123"/>
    </source>
</evidence>
<keyword evidence="6" id="KW-0862">Zinc</keyword>
<name>A0A8H5G9X5_9AGAR</name>
<dbReference type="Proteomes" id="UP000559027">
    <property type="component" value="Unassembled WGS sequence"/>
</dbReference>
<comment type="subcellular location">
    <subcellularLocation>
        <location evidence="1">Nucleus</location>
    </subcellularLocation>
</comment>
<evidence type="ECO:0000256" key="4">
    <source>
        <dbReference type="ARBA" id="ARBA00022737"/>
    </source>
</evidence>
<feature type="compositionally biased region" description="Low complexity" evidence="13">
    <location>
        <begin position="645"/>
        <end position="667"/>
    </location>
</feature>
<dbReference type="GO" id="GO:0008270">
    <property type="term" value="F:zinc ion binding"/>
    <property type="evidence" value="ECO:0007669"/>
    <property type="project" value="UniProtKB-KW"/>
</dbReference>
<evidence type="ECO:0000256" key="6">
    <source>
        <dbReference type="ARBA" id="ARBA00022833"/>
    </source>
</evidence>
<evidence type="ECO:0000256" key="11">
    <source>
        <dbReference type="ARBA" id="ARBA00038023"/>
    </source>
</evidence>
<dbReference type="PANTHER" id="PTHR47428:SF1">
    <property type="entry name" value="REGULATORY PROTEIN MIG1-RELATED"/>
    <property type="match status" value="1"/>
</dbReference>
<evidence type="ECO:0000313" key="15">
    <source>
        <dbReference type="EMBL" id="KAF5361054.1"/>
    </source>
</evidence>
<feature type="compositionally biased region" description="Polar residues" evidence="13">
    <location>
        <begin position="343"/>
        <end position="356"/>
    </location>
</feature>
<dbReference type="PROSITE" id="PS00028">
    <property type="entry name" value="ZINC_FINGER_C2H2_1"/>
    <property type="match status" value="2"/>
</dbReference>
<dbReference type="Pfam" id="PF00096">
    <property type="entry name" value="zf-C2H2"/>
    <property type="match status" value="2"/>
</dbReference>
<evidence type="ECO:0000256" key="13">
    <source>
        <dbReference type="SAM" id="MobiDB-lite"/>
    </source>
</evidence>
<comment type="caution">
    <text evidence="15">The sequence shown here is derived from an EMBL/GenBank/DDBJ whole genome shotgun (WGS) entry which is preliminary data.</text>
</comment>
<feature type="domain" description="C2H2-type" evidence="14">
    <location>
        <begin position="15"/>
        <end position="44"/>
    </location>
</feature>
<evidence type="ECO:0000256" key="2">
    <source>
        <dbReference type="ARBA" id="ARBA00022491"/>
    </source>
</evidence>
<dbReference type="GO" id="GO:0005634">
    <property type="term" value="C:nucleus"/>
    <property type="evidence" value="ECO:0007669"/>
    <property type="project" value="UniProtKB-SubCell"/>
</dbReference>
<evidence type="ECO:0000256" key="9">
    <source>
        <dbReference type="ARBA" id="ARBA00023163"/>
    </source>
</evidence>
<dbReference type="GO" id="GO:0000978">
    <property type="term" value="F:RNA polymerase II cis-regulatory region sequence-specific DNA binding"/>
    <property type="evidence" value="ECO:0007669"/>
    <property type="project" value="TreeGrafter"/>
</dbReference>
<dbReference type="PANTHER" id="PTHR47428">
    <property type="entry name" value="REGULATORY PROTEIN MIG1-RELATED"/>
    <property type="match status" value="1"/>
</dbReference>
<feature type="region of interest" description="Disordered" evidence="13">
    <location>
        <begin position="244"/>
        <end position="289"/>
    </location>
</feature>
<feature type="region of interest" description="Disordered" evidence="13">
    <location>
        <begin position="326"/>
        <end position="383"/>
    </location>
</feature>
<keyword evidence="5 12" id="KW-0863">Zinc-finger</keyword>
<evidence type="ECO:0000256" key="5">
    <source>
        <dbReference type="ARBA" id="ARBA00022771"/>
    </source>
</evidence>
<dbReference type="FunFam" id="3.30.160.60:FF:000125">
    <property type="entry name" value="Putative zinc finger protein 143"/>
    <property type="match status" value="1"/>
</dbReference>
<dbReference type="SUPFAM" id="SSF57667">
    <property type="entry name" value="beta-beta-alpha zinc fingers"/>
    <property type="match status" value="1"/>
</dbReference>
<dbReference type="SMART" id="SM00355">
    <property type="entry name" value="ZnF_C2H2"/>
    <property type="match status" value="2"/>
</dbReference>
<feature type="compositionally biased region" description="Low complexity" evidence="13">
    <location>
        <begin position="508"/>
        <end position="523"/>
    </location>
</feature>
<keyword evidence="4" id="KW-0677">Repeat</keyword>
<evidence type="ECO:0000256" key="10">
    <source>
        <dbReference type="ARBA" id="ARBA00023242"/>
    </source>
</evidence>
<keyword evidence="3" id="KW-0479">Metal-binding</keyword>
<feature type="compositionally biased region" description="Low complexity" evidence="13">
    <location>
        <begin position="710"/>
        <end position="721"/>
    </location>
</feature>
<protein>
    <recommendedName>
        <fullName evidence="14">C2H2-type domain-containing protein</fullName>
    </recommendedName>
</protein>
<feature type="compositionally biased region" description="Basic and acidic residues" evidence="13">
    <location>
        <begin position="428"/>
        <end position="443"/>
    </location>
</feature>
<dbReference type="EMBL" id="JAACJO010000003">
    <property type="protein sequence ID" value="KAF5361054.1"/>
    <property type="molecule type" value="Genomic_DNA"/>
</dbReference>
<evidence type="ECO:0000256" key="3">
    <source>
        <dbReference type="ARBA" id="ARBA00022723"/>
    </source>
</evidence>
<evidence type="ECO:0000256" key="7">
    <source>
        <dbReference type="ARBA" id="ARBA00023015"/>
    </source>
</evidence>
<feature type="region of interest" description="Disordered" evidence="13">
    <location>
        <begin position="63"/>
        <end position="153"/>
    </location>
</feature>
<dbReference type="OrthoDB" id="654211at2759"/>
<feature type="compositionally biased region" description="Acidic residues" evidence="13">
    <location>
        <begin position="681"/>
        <end position="693"/>
    </location>
</feature>
<keyword evidence="7" id="KW-0805">Transcription regulation</keyword>
<dbReference type="GO" id="GO:0005737">
    <property type="term" value="C:cytoplasm"/>
    <property type="evidence" value="ECO:0007669"/>
    <property type="project" value="TreeGrafter"/>
</dbReference>
<dbReference type="FunFam" id="3.30.160.60:FF:000152">
    <property type="entry name" value="DNA-binding protein creA"/>
    <property type="match status" value="1"/>
</dbReference>
<dbReference type="Gene3D" id="3.30.160.60">
    <property type="entry name" value="Classic Zinc Finger"/>
    <property type="match status" value="2"/>
</dbReference>
<accession>A0A8H5G9X5</accession>
<feature type="domain" description="C2H2-type" evidence="14">
    <location>
        <begin position="45"/>
        <end position="74"/>
    </location>
</feature>
<feature type="compositionally biased region" description="Polar residues" evidence="13">
    <location>
        <begin position="275"/>
        <end position="286"/>
    </location>
</feature>
<evidence type="ECO:0000256" key="12">
    <source>
        <dbReference type="PROSITE-ProRule" id="PRU00042"/>
    </source>
</evidence>
<feature type="compositionally biased region" description="Polar residues" evidence="13">
    <location>
        <begin position="71"/>
        <end position="80"/>
    </location>
</feature>
<evidence type="ECO:0000256" key="8">
    <source>
        <dbReference type="ARBA" id="ARBA00023125"/>
    </source>
</evidence>
<dbReference type="PROSITE" id="PS50157">
    <property type="entry name" value="ZINC_FINGER_C2H2_2"/>
    <property type="match status" value="2"/>
</dbReference>
<keyword evidence="2" id="KW-0678">Repressor</keyword>
<sequence length="771" mass="83567">MPDLAPPDKQVARPYKCPYPLCGRAFSRLEHQTRHIRTHTGEKPFLCTFPGCEKRFSRSDELTRHSRIHNNDNQSSTASKKSGVKSRLEFTSIGEQAHPPFPGGSNSASMRAKKKARSRANSDDEGESYARPTVLGSYDMPHPRRTQPAQHPQPSAFNALSTVAVDELHALERQEAARRAEYEARRAEALRRVESENRFQLEAPNPYFRHRLTKSATTSPTATPALRPGLALALTPEEQQYYGLSNERDGHPVYDDKKSQRRLSGPWHQQPPPSSHRSNLVQSRSSGHLVDQMRPAGASYGAHHYAAWSHPYHPQPPHAHYRHLAGANTHEDSPSPISSDSETAANNSRSPSQRLFQINPPSSLHHSRPHSSDHSPPHYSSAMRTTSADVAYTPSTSPFLGPLRTLNIHSTNPSRAPSPVLLPPPTIEGRDRERDMAADDSRSRGPSVAGSPTNSSILMPQHRGPMMKQSQSSRRTDSLGYAMPPLPHHYHQHHPYLASSSGVPTPQLSSGPSSNGSSPGSLGQHTPLGPPPLLPPGAGLAVSNISSVSATSSRAPSPVSWTSSLAAGHMTATANVFQGGKREQSHSNLAHSVRMAFGMTPIVPSPPRSHAHAHSHSRTESGLLLGGGASHPVSGVTTPMHPHSHSSLSSSLWDLRSMPGSRSGSPPITLPPLKVPKGLNGDEESDDGVDEDEDRVKVKKEVLDDVDMLMDGVEGPSSSKRSGGKARKAERERVELPGFSQFEAAARGLPLTSTMTSTPAAQKMSIDFVRS</sequence>
<evidence type="ECO:0000313" key="16">
    <source>
        <dbReference type="Proteomes" id="UP000559027"/>
    </source>
</evidence>
<dbReference type="InterPro" id="IPR013087">
    <property type="entry name" value="Znf_C2H2_type"/>
</dbReference>
<gene>
    <name evidence="15" type="ORF">D9756_005004</name>
</gene>
<feature type="compositionally biased region" description="Polar residues" evidence="13">
    <location>
        <begin position="498"/>
        <end position="507"/>
    </location>
</feature>
<feature type="region of interest" description="Disordered" evidence="13">
    <location>
        <begin position="599"/>
        <end position="695"/>
    </location>
</feature>
<keyword evidence="10" id="KW-0539">Nucleus</keyword>
<feature type="compositionally biased region" description="Basic and acidic residues" evidence="13">
    <location>
        <begin position="246"/>
        <end position="258"/>
    </location>
</feature>
<feature type="region of interest" description="Disordered" evidence="13">
    <location>
        <begin position="710"/>
        <end position="735"/>
    </location>
</feature>